<dbReference type="Gene3D" id="3.40.190.10">
    <property type="entry name" value="Periplasmic binding protein-like II"/>
    <property type="match status" value="2"/>
</dbReference>
<dbReference type="InterPro" id="IPR006059">
    <property type="entry name" value="SBP"/>
</dbReference>
<feature type="signal peptide" evidence="1">
    <location>
        <begin position="1"/>
        <end position="31"/>
    </location>
</feature>
<reference evidence="2" key="1">
    <citation type="journal article" date="2020" name="mSystems">
        <title>Genome- and Community-Level Interaction Insights into Carbon Utilization and Element Cycling Functions of Hydrothermarchaeota in Hydrothermal Sediment.</title>
        <authorList>
            <person name="Zhou Z."/>
            <person name="Liu Y."/>
            <person name="Xu W."/>
            <person name="Pan J."/>
            <person name="Luo Z.H."/>
            <person name="Li M."/>
        </authorList>
    </citation>
    <scope>NUCLEOTIDE SEQUENCE [LARGE SCALE GENOMIC DNA]</scope>
    <source>
        <strain evidence="2">SpSt-289</strain>
    </source>
</reference>
<keyword evidence="1" id="KW-0732">Signal</keyword>
<dbReference type="Pfam" id="PF01547">
    <property type="entry name" value="SBP_bac_1"/>
    <property type="match status" value="1"/>
</dbReference>
<feature type="chain" id="PRO_5028263586" evidence="1">
    <location>
        <begin position="32"/>
        <end position="437"/>
    </location>
</feature>
<comment type="caution">
    <text evidence="2">The sequence shown here is derived from an EMBL/GenBank/DDBJ whole genome shotgun (WGS) entry which is preliminary data.</text>
</comment>
<protein>
    <submittedName>
        <fullName evidence="2">Carbohydrate ABC transporter substrate-binding protein</fullName>
    </submittedName>
</protein>
<accession>A0A7C1FT52</accession>
<dbReference type="PROSITE" id="PS51257">
    <property type="entry name" value="PROKAR_LIPOPROTEIN"/>
    <property type="match status" value="1"/>
</dbReference>
<organism evidence="2">
    <name type="scientific">Caldilinea aerophila</name>
    <dbReference type="NCBI Taxonomy" id="133453"/>
    <lineage>
        <taxon>Bacteria</taxon>
        <taxon>Bacillati</taxon>
        <taxon>Chloroflexota</taxon>
        <taxon>Caldilineae</taxon>
        <taxon>Caldilineales</taxon>
        <taxon>Caldilineaceae</taxon>
        <taxon>Caldilinea</taxon>
    </lineage>
</organism>
<dbReference type="SUPFAM" id="SSF53850">
    <property type="entry name" value="Periplasmic binding protein-like II"/>
    <property type="match status" value="1"/>
</dbReference>
<dbReference type="EMBL" id="DSMG01000099">
    <property type="protein sequence ID" value="HDX31775.1"/>
    <property type="molecule type" value="Genomic_DNA"/>
</dbReference>
<proteinExistence type="predicted"/>
<evidence type="ECO:0000256" key="1">
    <source>
        <dbReference type="SAM" id="SignalP"/>
    </source>
</evidence>
<name>A0A7C1FT52_9CHLR</name>
<dbReference type="InterPro" id="IPR050490">
    <property type="entry name" value="Bact_solute-bd_prot1"/>
</dbReference>
<dbReference type="PANTHER" id="PTHR43649">
    <property type="entry name" value="ARABINOSE-BINDING PROTEIN-RELATED"/>
    <property type="match status" value="1"/>
</dbReference>
<gene>
    <name evidence="2" type="ORF">ENQ20_09830</name>
</gene>
<dbReference type="AlphaFoldDB" id="A0A7C1FT52"/>
<evidence type="ECO:0000313" key="2">
    <source>
        <dbReference type="EMBL" id="HDX31775.1"/>
    </source>
</evidence>
<sequence length="437" mass="49164">MSGRKNLTKLLVFAVLASLLISACVATPPQAAAPAGEQPMGAAEQITLRWANIISASGQEQWQAVVDAFQAKYPNIRVVSESTAGSGAAIYPDVLKTSIAAGSPPDLFFMWGGSIAQPFIDAGQVMDLGPYYDKFGWHGKFAPWVVERIKSNGKLYGVPYHALGMGFWYNKTLWNEKGWTVPTTFAEQEDLCAKMKEQGMYCVSIGGKFGWHTMRILDYFLEHHCGPELHDKLNRLEERWDHQCVIDSYATFQKWIDNGWVVPDFLTVSPDDSRFPFFAGEAGLVLEGVWYEGVLKDNEQNIADYDFYLPPTDHEPLRFSAFPEQWMIPVGAAHPDEAALFIDFITSPEVQTQYPINDFANSATIGVNPDCNEWPLTCKWREIILSAEDTYPPTDQAFVKELMDGFFEVQDAIVAKRMTPEEGAALMQRRVEEWRAR</sequence>